<gene>
    <name evidence="11" type="primary">tsaE</name>
    <name evidence="11" type="ORF">SPSYN_01602</name>
</gene>
<keyword evidence="4" id="KW-0963">Cytoplasm</keyword>
<dbReference type="InterPro" id="IPR027417">
    <property type="entry name" value="P-loop_NTPase"/>
</dbReference>
<comment type="caution">
    <text evidence="11">The sequence shown here is derived from an EMBL/GenBank/DDBJ whole genome shotgun (WGS) entry which is preliminary data.</text>
</comment>
<evidence type="ECO:0000256" key="4">
    <source>
        <dbReference type="ARBA" id="ARBA00022490"/>
    </source>
</evidence>
<dbReference type="AlphaFoldDB" id="A0A9D2WQW1"/>
<dbReference type="RefSeq" id="WP_161821920.1">
    <property type="nucleotide sequence ID" value="NZ_LSRS01000003.1"/>
</dbReference>
<evidence type="ECO:0000256" key="6">
    <source>
        <dbReference type="ARBA" id="ARBA00022723"/>
    </source>
</evidence>
<dbReference type="InterPro" id="IPR003442">
    <property type="entry name" value="T6A_TsaE"/>
</dbReference>
<keyword evidence="6" id="KW-0479">Metal-binding</keyword>
<dbReference type="NCBIfam" id="TIGR00150">
    <property type="entry name" value="T6A_YjeE"/>
    <property type="match status" value="1"/>
</dbReference>
<evidence type="ECO:0000256" key="1">
    <source>
        <dbReference type="ARBA" id="ARBA00004496"/>
    </source>
</evidence>
<evidence type="ECO:0000313" key="11">
    <source>
        <dbReference type="EMBL" id="KAF1085460.1"/>
    </source>
</evidence>
<dbReference type="GO" id="GO:0046872">
    <property type="term" value="F:metal ion binding"/>
    <property type="evidence" value="ECO:0007669"/>
    <property type="project" value="UniProtKB-KW"/>
</dbReference>
<comment type="similarity">
    <text evidence="2">Belongs to the TsaE family.</text>
</comment>
<sequence length="159" mass="17870">MTIIKTLSATETSDLGALLGSLLQPGDVITLNGDLGAGKTCFAGGVARGLGINERITSPTFTLINEYDGRLPLYHLDVYRLASPEELEDLGYEEYFYGSGVTLIEWAERVEQYLPAERLDIFIEKHTDDDNIRVLRFIARGKRYNKLAEEFMQHDRSGH</sequence>
<dbReference type="PANTHER" id="PTHR33540:SF2">
    <property type="entry name" value="TRNA THREONYLCARBAMOYLADENOSINE BIOSYNTHESIS PROTEIN TSAE"/>
    <property type="match status" value="1"/>
</dbReference>
<dbReference type="GO" id="GO:0005737">
    <property type="term" value="C:cytoplasm"/>
    <property type="evidence" value="ECO:0007669"/>
    <property type="project" value="UniProtKB-SubCell"/>
</dbReference>
<keyword evidence="7" id="KW-0547">Nucleotide-binding</keyword>
<organism evidence="11 12">
    <name type="scientific">Sporotomaculum syntrophicum</name>
    <dbReference type="NCBI Taxonomy" id="182264"/>
    <lineage>
        <taxon>Bacteria</taxon>
        <taxon>Bacillati</taxon>
        <taxon>Bacillota</taxon>
        <taxon>Clostridia</taxon>
        <taxon>Eubacteriales</taxon>
        <taxon>Desulfallaceae</taxon>
        <taxon>Sporotomaculum</taxon>
    </lineage>
</organism>
<dbReference type="EMBL" id="LSRS01000003">
    <property type="protein sequence ID" value="KAF1085460.1"/>
    <property type="molecule type" value="Genomic_DNA"/>
</dbReference>
<keyword evidence="9" id="KW-0460">Magnesium</keyword>
<evidence type="ECO:0000256" key="3">
    <source>
        <dbReference type="ARBA" id="ARBA00019010"/>
    </source>
</evidence>
<evidence type="ECO:0000256" key="9">
    <source>
        <dbReference type="ARBA" id="ARBA00022842"/>
    </source>
</evidence>
<accession>A0A9D2WQW1</accession>
<protein>
    <recommendedName>
        <fullName evidence="3">tRNA threonylcarbamoyladenosine biosynthesis protein TsaE</fullName>
    </recommendedName>
    <alternativeName>
        <fullName evidence="10">t(6)A37 threonylcarbamoyladenosine biosynthesis protein TsaE</fullName>
    </alternativeName>
</protein>
<evidence type="ECO:0000256" key="8">
    <source>
        <dbReference type="ARBA" id="ARBA00022840"/>
    </source>
</evidence>
<dbReference type="SUPFAM" id="SSF52540">
    <property type="entry name" value="P-loop containing nucleoside triphosphate hydrolases"/>
    <property type="match status" value="1"/>
</dbReference>
<keyword evidence="12" id="KW-1185">Reference proteome</keyword>
<comment type="subcellular location">
    <subcellularLocation>
        <location evidence="1">Cytoplasm</location>
    </subcellularLocation>
</comment>
<evidence type="ECO:0000256" key="10">
    <source>
        <dbReference type="ARBA" id="ARBA00032441"/>
    </source>
</evidence>
<dbReference type="GO" id="GO:0002949">
    <property type="term" value="P:tRNA threonylcarbamoyladenosine modification"/>
    <property type="evidence" value="ECO:0007669"/>
    <property type="project" value="InterPro"/>
</dbReference>
<proteinExistence type="inferred from homology"/>
<evidence type="ECO:0000256" key="5">
    <source>
        <dbReference type="ARBA" id="ARBA00022694"/>
    </source>
</evidence>
<keyword evidence="5" id="KW-0819">tRNA processing</keyword>
<evidence type="ECO:0000313" key="12">
    <source>
        <dbReference type="Proteomes" id="UP000798488"/>
    </source>
</evidence>
<name>A0A9D2WQW1_9FIRM</name>
<reference evidence="11" key="1">
    <citation type="submission" date="2016-02" db="EMBL/GenBank/DDBJ databases">
        <title>Draft Genome Sequence of Sporotomaculum syntrophicum Strain FB, a Syntrophic Benzoate Degrader.</title>
        <authorList>
            <person name="Nobu M.K."/>
            <person name="Narihiro T."/>
            <person name="Qiu Y.-L."/>
            <person name="Ohashi A."/>
            <person name="Liu W.-T."/>
            <person name="Yuji S."/>
        </authorList>
    </citation>
    <scope>NUCLEOTIDE SEQUENCE</scope>
    <source>
        <strain evidence="11">FB</strain>
    </source>
</reference>
<dbReference type="Pfam" id="PF02367">
    <property type="entry name" value="TsaE"/>
    <property type="match status" value="1"/>
</dbReference>
<dbReference type="GO" id="GO:0005524">
    <property type="term" value="F:ATP binding"/>
    <property type="evidence" value="ECO:0007669"/>
    <property type="project" value="UniProtKB-KW"/>
</dbReference>
<evidence type="ECO:0000256" key="7">
    <source>
        <dbReference type="ARBA" id="ARBA00022741"/>
    </source>
</evidence>
<dbReference type="Proteomes" id="UP000798488">
    <property type="component" value="Unassembled WGS sequence"/>
</dbReference>
<dbReference type="OrthoDB" id="9815896at2"/>
<dbReference type="PANTHER" id="PTHR33540">
    <property type="entry name" value="TRNA THREONYLCARBAMOYLADENOSINE BIOSYNTHESIS PROTEIN TSAE"/>
    <property type="match status" value="1"/>
</dbReference>
<keyword evidence="8" id="KW-0067">ATP-binding</keyword>
<evidence type="ECO:0000256" key="2">
    <source>
        <dbReference type="ARBA" id="ARBA00007599"/>
    </source>
</evidence>
<dbReference type="Gene3D" id="3.40.50.300">
    <property type="entry name" value="P-loop containing nucleotide triphosphate hydrolases"/>
    <property type="match status" value="1"/>
</dbReference>